<reference evidence="2 3" key="1">
    <citation type="journal article" date="2019" name="Appl. Microbiol. Biotechnol.">
        <title>Genome sequence of Isaria javanica and comparative genome analysis insights into family S53 peptidase evolution in fungal entomopathogens.</title>
        <authorList>
            <person name="Lin R."/>
            <person name="Zhang X."/>
            <person name="Xin B."/>
            <person name="Zou M."/>
            <person name="Gao Y."/>
            <person name="Qin F."/>
            <person name="Hu Q."/>
            <person name="Xie B."/>
            <person name="Cheng X."/>
        </authorList>
    </citation>
    <scope>NUCLEOTIDE SEQUENCE [LARGE SCALE GENOMIC DNA]</scope>
    <source>
        <strain evidence="2 3">IJ1G</strain>
    </source>
</reference>
<dbReference type="PANTHER" id="PTHR21310:SF55">
    <property type="entry name" value="AMINOGLYCOSIDE PHOSPHOTRANSFERASE DOMAIN-CONTAINING PROTEIN"/>
    <property type="match status" value="1"/>
</dbReference>
<dbReference type="Proteomes" id="UP000315783">
    <property type="component" value="Unassembled WGS sequence"/>
</dbReference>
<dbReference type="InterPro" id="IPR011009">
    <property type="entry name" value="Kinase-like_dom_sf"/>
</dbReference>
<dbReference type="GO" id="GO:0004674">
    <property type="term" value="F:protein serine/threonine kinase activity"/>
    <property type="evidence" value="ECO:0007669"/>
    <property type="project" value="UniProtKB-KW"/>
</dbReference>
<evidence type="ECO:0000313" key="3">
    <source>
        <dbReference type="Proteomes" id="UP000315783"/>
    </source>
</evidence>
<evidence type="ECO:0000313" key="2">
    <source>
        <dbReference type="EMBL" id="TQV90966.1"/>
    </source>
</evidence>
<dbReference type="AlphaFoldDB" id="A0A545UNC0"/>
<name>A0A545UNC0_9HYPO</name>
<keyword evidence="2" id="KW-0723">Serine/threonine-protein kinase</keyword>
<sequence>MASQPINDTFLIRWAIHILYKMLSIRWISRILSYTRLIKYIGPGVLIILWSVCVKSTPFTLLAEASAMRFVSENTKIPVPKVYSAFEHRGRVYIIMELIDGTCLAGDWCRRTPDSRTRILNSLRGMMRQLRQIPNPSGASISNIDGGPIYDQRLPGPHQWGPFRNIADFHRELRGNFEEPVCNGEFVPDLARLIDFHKQPWPASVFTHGDLSSFNILARGDEVVGIVDWETAAWMPPYWEYTSTWHVNPYNPFWQEEVGRFLEPFPEALTAEIYRRKFSGD</sequence>
<accession>A0A545UNC0</accession>
<gene>
    <name evidence="2" type="ORF">IF1G_10201</name>
</gene>
<keyword evidence="2" id="KW-0808">Transferase</keyword>
<dbReference type="OrthoDB" id="4858284at2759"/>
<dbReference type="Gene3D" id="3.90.1200.10">
    <property type="match status" value="1"/>
</dbReference>
<keyword evidence="3" id="KW-1185">Reference proteome</keyword>
<dbReference type="InterPro" id="IPR002575">
    <property type="entry name" value="Aminoglycoside_PTrfase"/>
</dbReference>
<comment type="caution">
    <text evidence="2">The sequence shown here is derived from an EMBL/GenBank/DDBJ whole genome shotgun (WGS) entry which is preliminary data.</text>
</comment>
<dbReference type="EMBL" id="SPUK01000021">
    <property type="protein sequence ID" value="TQV90966.1"/>
    <property type="molecule type" value="Genomic_DNA"/>
</dbReference>
<organism evidence="2 3">
    <name type="scientific">Cordyceps javanica</name>
    <dbReference type="NCBI Taxonomy" id="43265"/>
    <lineage>
        <taxon>Eukaryota</taxon>
        <taxon>Fungi</taxon>
        <taxon>Dikarya</taxon>
        <taxon>Ascomycota</taxon>
        <taxon>Pezizomycotina</taxon>
        <taxon>Sordariomycetes</taxon>
        <taxon>Hypocreomycetidae</taxon>
        <taxon>Hypocreales</taxon>
        <taxon>Cordycipitaceae</taxon>
        <taxon>Cordyceps</taxon>
    </lineage>
</organism>
<dbReference type="SUPFAM" id="SSF56112">
    <property type="entry name" value="Protein kinase-like (PK-like)"/>
    <property type="match status" value="1"/>
</dbReference>
<proteinExistence type="predicted"/>
<feature type="domain" description="Aminoglycoside phosphotransferase" evidence="1">
    <location>
        <begin position="61"/>
        <end position="262"/>
    </location>
</feature>
<protein>
    <submittedName>
        <fullName evidence="2">Serine/threonine protein kinase</fullName>
    </submittedName>
</protein>
<evidence type="ECO:0000259" key="1">
    <source>
        <dbReference type="Pfam" id="PF01636"/>
    </source>
</evidence>
<keyword evidence="2" id="KW-0418">Kinase</keyword>
<dbReference type="Pfam" id="PF01636">
    <property type="entry name" value="APH"/>
    <property type="match status" value="1"/>
</dbReference>
<dbReference type="PANTHER" id="PTHR21310">
    <property type="entry name" value="AMINOGLYCOSIDE PHOSPHOTRANSFERASE-RELATED-RELATED"/>
    <property type="match status" value="1"/>
</dbReference>
<dbReference type="InterPro" id="IPR051678">
    <property type="entry name" value="AGP_Transferase"/>
</dbReference>
<dbReference type="STRING" id="43265.A0A545UNC0"/>
<dbReference type="CDD" id="cd05120">
    <property type="entry name" value="APH_ChoK_like"/>
    <property type="match status" value="1"/>
</dbReference>